<dbReference type="SUPFAM" id="SSF48371">
    <property type="entry name" value="ARM repeat"/>
    <property type="match status" value="1"/>
</dbReference>
<dbReference type="GO" id="GO:0005737">
    <property type="term" value="C:cytoplasm"/>
    <property type="evidence" value="ECO:0007669"/>
    <property type="project" value="InterPro"/>
</dbReference>
<dbReference type="InterPro" id="IPR011989">
    <property type="entry name" value="ARM-like"/>
</dbReference>
<feature type="repeat" description="ARM" evidence="6">
    <location>
        <begin position="113"/>
        <end position="156"/>
    </location>
</feature>
<dbReference type="STRING" id="65357.A0A024FWD2"/>
<comment type="caution">
    <text evidence="9">The sequence shown here is derived from an EMBL/GenBank/DDBJ whole genome shotgun (WGS) entry which is preliminary data.</text>
</comment>
<evidence type="ECO:0000313" key="9">
    <source>
        <dbReference type="EMBL" id="CCI11425.1"/>
    </source>
</evidence>
<dbReference type="EMBL" id="CAIX01001029">
    <property type="protein sequence ID" value="CCI11425.1"/>
    <property type="molecule type" value="Genomic_DNA"/>
</dbReference>
<dbReference type="FunCoup" id="A0A024FWD2">
    <property type="interactions" value="365"/>
</dbReference>
<protein>
    <recommendedName>
        <fullName evidence="5">Importin subunit alpha</fullName>
    </recommendedName>
</protein>
<evidence type="ECO:0000313" key="10">
    <source>
        <dbReference type="Proteomes" id="UP000053237"/>
    </source>
</evidence>
<dbReference type="Gene3D" id="1.25.10.10">
    <property type="entry name" value="Leucine-rich Repeat Variant"/>
    <property type="match status" value="1"/>
</dbReference>
<evidence type="ECO:0000256" key="5">
    <source>
        <dbReference type="PIRNR" id="PIRNR005673"/>
    </source>
</evidence>
<dbReference type="InParanoid" id="A0A024FWD2"/>
<evidence type="ECO:0000256" key="4">
    <source>
        <dbReference type="ARBA" id="ARBA00022927"/>
    </source>
</evidence>
<dbReference type="InterPro" id="IPR016024">
    <property type="entry name" value="ARM-type_fold"/>
</dbReference>
<dbReference type="PIRSF" id="PIRSF005673">
    <property type="entry name" value="Importin_alpha"/>
    <property type="match status" value="1"/>
</dbReference>
<accession>A0A024FWD2</accession>
<dbReference type="GO" id="GO:0006606">
    <property type="term" value="P:protein import into nucleus"/>
    <property type="evidence" value="ECO:0007669"/>
    <property type="project" value="InterPro"/>
</dbReference>
<dbReference type="Pfam" id="PF00514">
    <property type="entry name" value="Arm"/>
    <property type="match status" value="7"/>
</dbReference>
<dbReference type="InterPro" id="IPR024931">
    <property type="entry name" value="Importin_alpha"/>
</dbReference>
<dbReference type="Pfam" id="PF16186">
    <property type="entry name" value="Arm_3"/>
    <property type="match status" value="1"/>
</dbReference>
<dbReference type="InterPro" id="IPR002652">
    <property type="entry name" value="Importin-a_IBB"/>
</dbReference>
<gene>
    <name evidence="9" type="ORF">BN9_128940</name>
</gene>
<feature type="repeat" description="ARM" evidence="6">
    <location>
        <begin position="221"/>
        <end position="263"/>
    </location>
</feature>
<dbReference type="PROSITE" id="PS51214">
    <property type="entry name" value="IBB"/>
    <property type="match status" value="1"/>
</dbReference>
<sequence length="504" mass="55907">MALRASDRKNLFKKGIDADELRRRRSETTVQIRKTIKEDRINQRRRMGGADSLPSVGEDSPDRHLQKRLAELPQMLTDVHAQDVTTQLNAVTKFRKLLSIERNPPIKEVIQTGVVPLLVEFLKREDVPLLQFEAAWALTNIASGTSDDTEVVIRFGAVPIFCQLLVTPNDDVREQAVWALGNIAGDSVDCRDMVLKCGALQPLLHQLTEQSRTPEFSLVAPALPTLGQLLYTQDEEVSTDACWALSYLSDGSNEKIQAVVEAGICRRMVELLMYPSSLVQTPALRTVGNIVTGDDVQTQIIINFSALRCLRALLENPRRAIRKETCWTLSNITAGNQAQIQAVVDEDIFPTLIRLLSTAEFDIQKEAAWAVSNATSGGTDEQIMHLVTLGCIKPLCDLLEVNDAKLAMVALEGLENVLRVGEKLKTSEQNEVATLIDEVDGVSKIQSLQYHQNEEIYRKSLEIVAVYFHGEEDAEASLVPTADASAQQFQFGTGGDQPNVFQFQ</sequence>
<dbReference type="Gene3D" id="1.20.5.690">
    <property type="entry name" value="Importin-alpha, importin-beta-binding domain"/>
    <property type="match status" value="1"/>
</dbReference>
<evidence type="ECO:0000256" key="3">
    <source>
        <dbReference type="ARBA" id="ARBA00022737"/>
    </source>
</evidence>
<keyword evidence="4 5" id="KW-0653">Protein transport</keyword>
<proteinExistence type="inferred from homology"/>
<dbReference type="Pfam" id="PF01749">
    <property type="entry name" value="IBB"/>
    <property type="match status" value="1"/>
</dbReference>
<dbReference type="InterPro" id="IPR032413">
    <property type="entry name" value="Arm_3"/>
</dbReference>
<evidence type="ECO:0000256" key="2">
    <source>
        <dbReference type="ARBA" id="ARBA00022448"/>
    </source>
</evidence>
<organism evidence="9 10">
    <name type="scientific">Albugo candida</name>
    <dbReference type="NCBI Taxonomy" id="65357"/>
    <lineage>
        <taxon>Eukaryota</taxon>
        <taxon>Sar</taxon>
        <taxon>Stramenopiles</taxon>
        <taxon>Oomycota</taxon>
        <taxon>Peronosporomycetes</taxon>
        <taxon>Albuginales</taxon>
        <taxon>Albuginaceae</taxon>
        <taxon>Albugo</taxon>
    </lineage>
</organism>
<feature type="domain" description="IBB" evidence="8">
    <location>
        <begin position="1"/>
        <end position="54"/>
    </location>
</feature>
<dbReference type="InterPro" id="IPR000225">
    <property type="entry name" value="Armadillo"/>
</dbReference>
<keyword evidence="10" id="KW-1185">Reference proteome</keyword>
<dbReference type="GO" id="GO:0005634">
    <property type="term" value="C:nucleus"/>
    <property type="evidence" value="ECO:0007669"/>
    <property type="project" value="UniProtKB-ARBA"/>
</dbReference>
<reference evidence="9 10" key="1">
    <citation type="submission" date="2012-05" db="EMBL/GenBank/DDBJ databases">
        <title>Recombination and specialization in a pathogen metapopulation.</title>
        <authorList>
            <person name="Gardiner A."/>
            <person name="Kemen E."/>
            <person name="Schultz-Larsen T."/>
            <person name="MacLean D."/>
            <person name="Van Oosterhout C."/>
            <person name="Jones J.D.G."/>
        </authorList>
    </citation>
    <scope>NUCLEOTIDE SEQUENCE [LARGE SCALE GENOMIC DNA]</scope>
    <source>
        <strain evidence="9 10">Ac Nc2</strain>
    </source>
</reference>
<keyword evidence="3" id="KW-0677">Repeat</keyword>
<dbReference type="GO" id="GO:0061608">
    <property type="term" value="F:nuclear import signal receptor activity"/>
    <property type="evidence" value="ECO:0007669"/>
    <property type="project" value="InterPro"/>
</dbReference>
<keyword evidence="2 5" id="KW-0813">Transport</keyword>
<evidence type="ECO:0000259" key="8">
    <source>
        <dbReference type="PROSITE" id="PS51214"/>
    </source>
</evidence>
<dbReference type="InterPro" id="IPR036975">
    <property type="entry name" value="Importin-a_IBB_sf"/>
</dbReference>
<dbReference type="Proteomes" id="UP000053237">
    <property type="component" value="Unassembled WGS sequence"/>
</dbReference>
<evidence type="ECO:0000256" key="6">
    <source>
        <dbReference type="PROSITE-ProRule" id="PRU00259"/>
    </source>
</evidence>
<dbReference type="PROSITE" id="PS50176">
    <property type="entry name" value="ARM_REPEAT"/>
    <property type="match status" value="3"/>
</dbReference>
<dbReference type="FunFam" id="1.20.5.690:FF:000006">
    <property type="entry name" value="Importin subunit alpha"/>
    <property type="match status" value="1"/>
</dbReference>
<dbReference type="SMART" id="SM00185">
    <property type="entry name" value="ARM"/>
    <property type="match status" value="7"/>
</dbReference>
<evidence type="ECO:0000256" key="7">
    <source>
        <dbReference type="SAM" id="MobiDB-lite"/>
    </source>
</evidence>
<dbReference type="FunFam" id="1.25.10.10:FF:000009">
    <property type="entry name" value="Importin subunit alpha"/>
    <property type="match status" value="1"/>
</dbReference>
<feature type="region of interest" description="Disordered" evidence="7">
    <location>
        <begin position="35"/>
        <end position="63"/>
    </location>
</feature>
<name>A0A024FWD2_9STRA</name>
<comment type="similarity">
    <text evidence="1 5">Belongs to the importin alpha family.</text>
</comment>
<dbReference type="OrthoDB" id="29145at2759"/>
<feature type="repeat" description="ARM" evidence="6">
    <location>
        <begin position="156"/>
        <end position="184"/>
    </location>
</feature>
<dbReference type="PANTHER" id="PTHR23316">
    <property type="entry name" value="IMPORTIN ALPHA"/>
    <property type="match status" value="1"/>
</dbReference>
<dbReference type="AlphaFoldDB" id="A0A024FWD2"/>
<evidence type="ECO:0000256" key="1">
    <source>
        <dbReference type="ARBA" id="ARBA00010394"/>
    </source>
</evidence>